<sequence>MASGMSPEERAIYFQDPGHGKVADICLSLGFGDASKSSSSRSYLGLSQKAIDFRKNFVKGRGLHLFPLQYDDAVVQSCANDFLAANEQLFDPTDESRDASRLTLPDDKEKILEILGKLMCTQESMFRRNDEYLKRRKKQVYQELSESEMEEVEVVDESTIHVQPKQPLPPKRPENSNGVEATGTKRSIERHLEYTYPVNEVYQTVSPDSWLFDTQQPWPDSEQAFAFRYFHERNLYTFTKSNRSQVKRFALALQKRLNLEVDSAQTVVIRQRCKDLIKDISSLWGEKGSGFLIETPNGFVKSSQFENAWKFHRNSWAFKVHGGLTDGVIELNQAPTATFKEENPTKKRLHNISPSPTDSDPVINPEPSAKRPKNSIEGSILAGWQKTTTHNPMGVVENGNTPQSPINQNPMPLNTQSAPQFIPVQFEPVQFDRAPMPARAPLPTAPTPPTAAPKAPAFTPVNVLPSNVHPTDLQFHTSSMPRTRPLERGPGPVNASTQPQPPRRSRESMPASSNNTPENANYDLLNLSPSRLTRSKSTGNFAEPPGPGPLEPVSRRVLSSVPNGIQNMPPQLATLQSLGPQNVASQNGMPQNATLKIATPPFGTPKLAANPAPNNPPNTTSNAVATLHPRPPPAAPYAMPEAAIPNPSLPERPQQFRIPDSTTKTLTPATSPTDSKPASTSSSVARPLLSTPRQTETPEPSSATAPLSHQRLTFILENQKRSADHDNPLSASDFRSLSITDFFTLFCERSGRDREKTEYLIFKYNWGYRDSFVVKEVGNEVEWEEIKERVRDTFFMARDRAAGLGLKRSGSVKGKWQVWVMGPEEEDEEW</sequence>
<feature type="region of interest" description="Disordered" evidence="1">
    <location>
        <begin position="435"/>
        <end position="455"/>
    </location>
</feature>
<evidence type="ECO:0000256" key="1">
    <source>
        <dbReference type="SAM" id="MobiDB-lite"/>
    </source>
</evidence>
<feature type="region of interest" description="Disordered" evidence="1">
    <location>
        <begin position="468"/>
        <end position="555"/>
    </location>
</feature>
<dbReference type="OrthoDB" id="3550792at2759"/>
<dbReference type="RefSeq" id="XP_018068447.1">
    <property type="nucleotide sequence ID" value="XM_018222829.1"/>
</dbReference>
<dbReference type="AlphaFoldDB" id="A0A194X2M8"/>
<dbReference type="EMBL" id="KQ947421">
    <property type="protein sequence ID" value="KUJ14092.1"/>
    <property type="molecule type" value="Genomic_DNA"/>
</dbReference>
<evidence type="ECO:0000313" key="3">
    <source>
        <dbReference type="Proteomes" id="UP000070700"/>
    </source>
</evidence>
<name>A0A194X2M8_MOLSC</name>
<feature type="compositionally biased region" description="Polar residues" evidence="1">
    <location>
        <begin position="527"/>
        <end position="540"/>
    </location>
</feature>
<feature type="compositionally biased region" description="Polar residues" evidence="1">
    <location>
        <begin position="691"/>
        <end position="709"/>
    </location>
</feature>
<gene>
    <name evidence="2" type="ORF">LY89DRAFT_784879</name>
</gene>
<organism evidence="2 3">
    <name type="scientific">Mollisia scopiformis</name>
    <name type="common">Conifer needle endophyte fungus</name>
    <name type="synonym">Phialocephala scopiformis</name>
    <dbReference type="NCBI Taxonomy" id="149040"/>
    <lineage>
        <taxon>Eukaryota</taxon>
        <taxon>Fungi</taxon>
        <taxon>Dikarya</taxon>
        <taxon>Ascomycota</taxon>
        <taxon>Pezizomycotina</taxon>
        <taxon>Leotiomycetes</taxon>
        <taxon>Helotiales</taxon>
        <taxon>Mollisiaceae</taxon>
        <taxon>Mollisia</taxon>
    </lineage>
</organism>
<feature type="compositionally biased region" description="Polar residues" evidence="1">
    <location>
        <begin position="468"/>
        <end position="481"/>
    </location>
</feature>
<dbReference type="GeneID" id="28832555"/>
<feature type="compositionally biased region" description="Polar residues" evidence="1">
    <location>
        <begin position="510"/>
        <end position="519"/>
    </location>
</feature>
<feature type="compositionally biased region" description="Low complexity" evidence="1">
    <location>
        <begin position="604"/>
        <end position="628"/>
    </location>
</feature>
<feature type="compositionally biased region" description="Low complexity" evidence="1">
    <location>
        <begin position="659"/>
        <end position="674"/>
    </location>
</feature>
<feature type="region of interest" description="Disordered" evidence="1">
    <location>
        <begin position="599"/>
        <end position="709"/>
    </location>
</feature>
<feature type="region of interest" description="Disordered" evidence="1">
    <location>
        <begin position="335"/>
        <end position="374"/>
    </location>
</feature>
<reference evidence="2 3" key="1">
    <citation type="submission" date="2015-10" db="EMBL/GenBank/DDBJ databases">
        <title>Full genome of DAOMC 229536 Phialocephala scopiformis, a fungal endophyte of spruce producing the potent anti-insectan compound rugulosin.</title>
        <authorList>
            <consortium name="DOE Joint Genome Institute"/>
            <person name="Walker A.K."/>
            <person name="Frasz S.L."/>
            <person name="Seifert K.A."/>
            <person name="Miller J.D."/>
            <person name="Mondo S.J."/>
            <person name="Labutti K."/>
            <person name="Lipzen A."/>
            <person name="Dockter R."/>
            <person name="Kennedy M."/>
            <person name="Grigoriev I.V."/>
            <person name="Spatafora J.W."/>
        </authorList>
    </citation>
    <scope>NUCLEOTIDE SEQUENCE [LARGE SCALE GENOMIC DNA]</scope>
    <source>
        <strain evidence="2 3">CBS 120377</strain>
    </source>
</reference>
<dbReference type="InParanoid" id="A0A194X2M8"/>
<accession>A0A194X2M8</accession>
<feature type="region of interest" description="Disordered" evidence="1">
    <location>
        <begin position="155"/>
        <end position="182"/>
    </location>
</feature>
<feature type="compositionally biased region" description="Low complexity" evidence="1">
    <location>
        <begin position="636"/>
        <end position="645"/>
    </location>
</feature>
<proteinExistence type="predicted"/>
<feature type="compositionally biased region" description="Pro residues" evidence="1">
    <location>
        <begin position="438"/>
        <end position="451"/>
    </location>
</feature>
<protein>
    <submittedName>
        <fullName evidence="2">Uncharacterized protein</fullName>
    </submittedName>
</protein>
<evidence type="ECO:0000313" key="2">
    <source>
        <dbReference type="EMBL" id="KUJ14092.1"/>
    </source>
</evidence>
<dbReference type="KEGG" id="psco:LY89DRAFT_784879"/>
<dbReference type="Proteomes" id="UP000070700">
    <property type="component" value="Unassembled WGS sequence"/>
</dbReference>
<keyword evidence="3" id="KW-1185">Reference proteome</keyword>